<dbReference type="Gene3D" id="2.40.30.170">
    <property type="match status" value="1"/>
</dbReference>
<evidence type="ECO:0000259" key="8">
    <source>
        <dbReference type="Pfam" id="PF25967"/>
    </source>
</evidence>
<evidence type="ECO:0000256" key="2">
    <source>
        <dbReference type="ARBA" id="ARBA00009477"/>
    </source>
</evidence>
<proteinExistence type="inferred from homology"/>
<dbReference type="Proteomes" id="UP000306196">
    <property type="component" value="Unassembled WGS sequence"/>
</dbReference>
<evidence type="ECO:0000313" key="9">
    <source>
        <dbReference type="EMBL" id="TLD68686.1"/>
    </source>
</evidence>
<feature type="domain" description="Multidrug resistance protein MdtA-like beta-barrel" evidence="7">
    <location>
        <begin position="238"/>
        <end position="300"/>
    </location>
</feature>
<dbReference type="SUPFAM" id="SSF111369">
    <property type="entry name" value="HlyD-like secretion proteins"/>
    <property type="match status" value="1"/>
</dbReference>
<organism evidence="9 10">
    <name type="scientific">Phragmitibacter flavus</name>
    <dbReference type="NCBI Taxonomy" id="2576071"/>
    <lineage>
        <taxon>Bacteria</taxon>
        <taxon>Pseudomonadati</taxon>
        <taxon>Verrucomicrobiota</taxon>
        <taxon>Verrucomicrobiia</taxon>
        <taxon>Verrucomicrobiales</taxon>
        <taxon>Verrucomicrobiaceae</taxon>
        <taxon>Phragmitibacter</taxon>
    </lineage>
</organism>
<dbReference type="Pfam" id="PF25967">
    <property type="entry name" value="RND-MFP_C"/>
    <property type="match status" value="1"/>
</dbReference>
<evidence type="ECO:0000259" key="7">
    <source>
        <dbReference type="Pfam" id="PF25944"/>
    </source>
</evidence>
<feature type="domain" description="Multidrug resistance protein MdtA-like alpha-helical hairpin" evidence="5">
    <location>
        <begin position="98"/>
        <end position="167"/>
    </location>
</feature>
<dbReference type="Gene3D" id="2.40.420.20">
    <property type="match status" value="1"/>
</dbReference>
<dbReference type="PANTHER" id="PTHR30158:SF10">
    <property type="entry name" value="CATION EFFLUX PUMP"/>
    <property type="match status" value="1"/>
</dbReference>
<dbReference type="OrthoDB" id="9772050at2"/>
<comment type="subcellular location">
    <subcellularLocation>
        <location evidence="1">Cell envelope</location>
    </subcellularLocation>
</comment>
<reference evidence="9 10" key="1">
    <citation type="submission" date="2019-05" db="EMBL/GenBank/DDBJ databases">
        <title>Verrucobacter flavum gen. nov., sp. nov. a new member of the family Verrucomicrobiaceae.</title>
        <authorList>
            <person name="Szuroczki S."/>
            <person name="Abbaszade G."/>
            <person name="Szabo A."/>
            <person name="Felfoldi T."/>
            <person name="Schumann P."/>
            <person name="Boka K."/>
            <person name="Keki Z."/>
            <person name="Toumi M."/>
            <person name="Toth E."/>
        </authorList>
    </citation>
    <scope>NUCLEOTIDE SEQUENCE [LARGE SCALE GENOMIC DNA]</scope>
    <source>
        <strain evidence="9 10">MG-N-17</strain>
    </source>
</reference>
<dbReference type="EMBL" id="VAUV01000020">
    <property type="protein sequence ID" value="TLD68686.1"/>
    <property type="molecule type" value="Genomic_DNA"/>
</dbReference>
<comment type="similarity">
    <text evidence="2">Belongs to the membrane fusion protein (MFP) (TC 8.A.1) family.</text>
</comment>
<dbReference type="Pfam" id="PF25944">
    <property type="entry name" value="Beta-barrel_RND"/>
    <property type="match status" value="1"/>
</dbReference>
<dbReference type="InterPro" id="IPR058627">
    <property type="entry name" value="MdtA-like_C"/>
</dbReference>
<dbReference type="Pfam" id="PF25917">
    <property type="entry name" value="BSH_RND"/>
    <property type="match status" value="1"/>
</dbReference>
<name>A0A5R8K8P6_9BACT</name>
<evidence type="ECO:0000256" key="3">
    <source>
        <dbReference type="SAM" id="Coils"/>
    </source>
</evidence>
<keyword evidence="10" id="KW-1185">Reference proteome</keyword>
<dbReference type="InterPro" id="IPR058626">
    <property type="entry name" value="MdtA-like_b-barrel"/>
</dbReference>
<evidence type="ECO:0000259" key="6">
    <source>
        <dbReference type="Pfam" id="PF25917"/>
    </source>
</evidence>
<dbReference type="PANTHER" id="PTHR30158">
    <property type="entry name" value="ACRA/E-RELATED COMPONENT OF DRUG EFFLUX TRANSPORTER"/>
    <property type="match status" value="1"/>
</dbReference>
<dbReference type="AlphaFoldDB" id="A0A5R8K8P6"/>
<keyword evidence="3" id="KW-0175">Coiled coil</keyword>
<dbReference type="PROSITE" id="PS51257">
    <property type="entry name" value="PROKAR_LIPOPROTEIN"/>
    <property type="match status" value="1"/>
</dbReference>
<dbReference type="GO" id="GO:0030313">
    <property type="term" value="C:cell envelope"/>
    <property type="evidence" value="ECO:0007669"/>
    <property type="project" value="UniProtKB-SubCell"/>
</dbReference>
<dbReference type="InterPro" id="IPR058625">
    <property type="entry name" value="MdtA-like_BSH"/>
</dbReference>
<evidence type="ECO:0000256" key="1">
    <source>
        <dbReference type="ARBA" id="ARBA00004196"/>
    </source>
</evidence>
<accession>A0A5R8K8P6</accession>
<feature type="signal peptide" evidence="4">
    <location>
        <begin position="1"/>
        <end position="20"/>
    </location>
</feature>
<feature type="domain" description="Multidrug resistance protein MdtA-like barrel-sandwich hybrid" evidence="6">
    <location>
        <begin position="59"/>
        <end position="192"/>
    </location>
</feature>
<dbReference type="FunFam" id="2.40.420.20:FF:000001">
    <property type="entry name" value="Efflux RND transporter periplasmic adaptor subunit"/>
    <property type="match status" value="1"/>
</dbReference>
<dbReference type="NCBIfam" id="TIGR01730">
    <property type="entry name" value="RND_mfp"/>
    <property type="match status" value="1"/>
</dbReference>
<evidence type="ECO:0000259" key="5">
    <source>
        <dbReference type="Pfam" id="PF25876"/>
    </source>
</evidence>
<feature type="chain" id="PRO_5024322489" evidence="4">
    <location>
        <begin position="21"/>
        <end position="399"/>
    </location>
</feature>
<feature type="coiled-coil region" evidence="3">
    <location>
        <begin position="99"/>
        <end position="126"/>
    </location>
</feature>
<dbReference type="InterPro" id="IPR058624">
    <property type="entry name" value="MdtA-like_HH"/>
</dbReference>
<dbReference type="Pfam" id="PF25876">
    <property type="entry name" value="HH_MFP_RND"/>
    <property type="match status" value="1"/>
</dbReference>
<gene>
    <name evidence="9" type="ORF">FEM03_21110</name>
</gene>
<dbReference type="GO" id="GO:0046677">
    <property type="term" value="P:response to antibiotic"/>
    <property type="evidence" value="ECO:0007669"/>
    <property type="project" value="TreeGrafter"/>
</dbReference>
<evidence type="ECO:0000256" key="4">
    <source>
        <dbReference type="SAM" id="SignalP"/>
    </source>
</evidence>
<sequence>MKRPISLLALVATLSACKPAADPQAAMQMPPPTVTIANPVKQKITEWDEFTGRIEASESVRLYSQVTGYLQSTHFQDGSEVTKGQLLFQIDPRPFQATLDQASAQLEQARVRHQLAKNELDRATKLVEAKAISAEDFDTRSTALREADAGLKAAEATVAKASIDVEYCAIKAPIAGRISRRMMDVGGLVIGGPMGATELTSIVALDPIYAYIDADELSVLRYQRLNREGTGAATKEEDIIPCEMALADSTDFPFKGVIDFVDNRLDPSTGTIQVRALFDNPKPPRGQRILQPGYFARVRVPNSGEYEALLIDDKAIGSDQASKVVMVVGEGNIVAPRPVILGPVINGKRVIREGLTEQDKVIINGLSKAYPGTPVTPMTEAEASAAAAAAAPPAATAAQ</sequence>
<protein>
    <submittedName>
        <fullName evidence="9">Efflux RND transporter periplasmic adaptor subunit</fullName>
    </submittedName>
</protein>
<comment type="caution">
    <text evidence="9">The sequence shown here is derived from an EMBL/GenBank/DDBJ whole genome shotgun (WGS) entry which is preliminary data.</text>
</comment>
<keyword evidence="4" id="KW-0732">Signal</keyword>
<feature type="domain" description="Multidrug resistance protein MdtA-like C-terminal permuted SH3" evidence="8">
    <location>
        <begin position="308"/>
        <end position="367"/>
    </location>
</feature>
<dbReference type="InterPro" id="IPR006143">
    <property type="entry name" value="RND_pump_MFP"/>
</dbReference>
<dbReference type="Gene3D" id="2.40.50.100">
    <property type="match status" value="1"/>
</dbReference>
<dbReference type="GO" id="GO:0022857">
    <property type="term" value="F:transmembrane transporter activity"/>
    <property type="evidence" value="ECO:0007669"/>
    <property type="project" value="InterPro"/>
</dbReference>
<dbReference type="Gene3D" id="1.10.287.470">
    <property type="entry name" value="Helix hairpin bin"/>
    <property type="match status" value="1"/>
</dbReference>
<dbReference type="RefSeq" id="WP_138088298.1">
    <property type="nucleotide sequence ID" value="NZ_VAUV01000020.1"/>
</dbReference>
<dbReference type="GO" id="GO:0005886">
    <property type="term" value="C:plasma membrane"/>
    <property type="evidence" value="ECO:0007669"/>
    <property type="project" value="TreeGrafter"/>
</dbReference>
<evidence type="ECO:0000313" key="10">
    <source>
        <dbReference type="Proteomes" id="UP000306196"/>
    </source>
</evidence>